<reference evidence="1 2" key="2">
    <citation type="journal article" date="2014" name="Genome Announc.">
        <title>Complete Genome Sequence of Methanoregula formicica SMSPT, a Mesophilic Hydrogenotrophic Methanogen Isolated from a Methanogenic Upflow Anaerobic Sludge Blanket Reactor.</title>
        <authorList>
            <person name="Yamamoto K."/>
            <person name="Tamaki H."/>
            <person name="Cadillo-Quiroz H."/>
            <person name="Imachi H."/>
            <person name="Kyrpides N."/>
            <person name="Woyke T."/>
            <person name="Goodwin L."/>
            <person name="Zinder S.H."/>
            <person name="Kamagata Y."/>
            <person name="Liu W.T."/>
        </authorList>
    </citation>
    <scope>NUCLEOTIDE SEQUENCE [LARGE SCALE GENOMIC DNA]</scope>
    <source>
        <strain evidence="2">DSM 22288 / NBRC 105244 / SMSP</strain>
    </source>
</reference>
<dbReference type="KEGG" id="mfo:Metfor_1380"/>
<organism evidence="1 2">
    <name type="scientific">Methanoregula formicica (strain DSM 22288 / NBRC 105244 / SMSP)</name>
    <dbReference type="NCBI Taxonomy" id="593750"/>
    <lineage>
        <taxon>Archaea</taxon>
        <taxon>Methanobacteriati</taxon>
        <taxon>Methanobacteriota</taxon>
        <taxon>Stenosarchaea group</taxon>
        <taxon>Methanomicrobia</taxon>
        <taxon>Methanomicrobiales</taxon>
        <taxon>Methanoregulaceae</taxon>
        <taxon>Methanoregula</taxon>
    </lineage>
</organism>
<dbReference type="EMBL" id="CP003167">
    <property type="protein sequence ID" value="AGB02419.1"/>
    <property type="molecule type" value="Genomic_DNA"/>
</dbReference>
<sequence>MEAYVPPGRTPFLPFGARSGWELLTALEARHGTSVFGYDLRPEKDLITECLALMQKKGYAI</sequence>
<proteinExistence type="predicted"/>
<evidence type="ECO:0000313" key="2">
    <source>
        <dbReference type="Proteomes" id="UP000010824"/>
    </source>
</evidence>
<dbReference type="RefSeq" id="WP_015285382.1">
    <property type="nucleotide sequence ID" value="NC_019943.1"/>
</dbReference>
<keyword evidence="2" id="KW-1185">Reference proteome</keyword>
<dbReference type="STRING" id="593750.Metfor_1380"/>
<evidence type="ECO:0000313" key="1">
    <source>
        <dbReference type="EMBL" id="AGB02419.1"/>
    </source>
</evidence>
<dbReference type="GeneID" id="14307769"/>
<dbReference type="InParanoid" id="L0HH64"/>
<dbReference type="Proteomes" id="UP000010824">
    <property type="component" value="Chromosome"/>
</dbReference>
<name>L0HH64_METFS</name>
<dbReference type="AlphaFoldDB" id="L0HH64"/>
<accession>L0HH64</accession>
<dbReference type="HOGENOM" id="CLU_2911510_0_0_2"/>
<reference evidence="2" key="1">
    <citation type="submission" date="2011-12" db="EMBL/GenBank/DDBJ databases">
        <title>Complete sequence of Methanoregula formicicum SMSP.</title>
        <authorList>
            <person name="Lucas S."/>
            <person name="Han J."/>
            <person name="Lapidus A."/>
            <person name="Cheng J.-F."/>
            <person name="Goodwin L."/>
            <person name="Pitluck S."/>
            <person name="Peters L."/>
            <person name="Ovchinnikova G."/>
            <person name="Teshima H."/>
            <person name="Detter J.C."/>
            <person name="Han C."/>
            <person name="Tapia R."/>
            <person name="Land M."/>
            <person name="Hauser L."/>
            <person name="Kyrpides N."/>
            <person name="Ivanova N."/>
            <person name="Pagani I."/>
            <person name="Imachi H."/>
            <person name="Tamaki H."/>
            <person name="Sekiguchi Y."/>
            <person name="Kamagata Y."/>
            <person name="Cadillo-Quiroz H."/>
            <person name="Zinder S."/>
            <person name="Liu W.-T."/>
            <person name="Woyke T."/>
        </authorList>
    </citation>
    <scope>NUCLEOTIDE SEQUENCE [LARGE SCALE GENOMIC DNA]</scope>
    <source>
        <strain evidence="2">DSM 22288 / NBRC 105244 / SMSP</strain>
    </source>
</reference>
<protein>
    <submittedName>
        <fullName evidence="1">Uncharacterized protein</fullName>
    </submittedName>
</protein>
<gene>
    <name evidence="1" type="ordered locus">Metfor_1380</name>
</gene>